<dbReference type="PROSITE" id="PS51918">
    <property type="entry name" value="RADICAL_SAM"/>
    <property type="match status" value="1"/>
</dbReference>
<dbReference type="InterPro" id="IPR023404">
    <property type="entry name" value="rSAM_horseshoe"/>
</dbReference>
<keyword evidence="8" id="KW-1185">Reference proteome</keyword>
<sequence>MNVIFANIPFIKYDNQGKIYTGPNAGSRWPWTLPGIHGYACFPFFMGYAVSYLIEHGVDAKFYDAVALHHWNYELVKENIAKFKPDVLFLETSTPLYRKVEEFAIWAKENFDSRIVLVGPHVQAYVNDLIQKPFVDHCVIGEYEKPALDIVSKLDKAKQIYTYEHVEDINFLNGKNFLPFRPFEYLYNYWEPTMNTPRPQLAVSTSRGCPFKCTYCQWPKVMNNGQYRNRMPELAIDEIKTVIEEYKTYEENIQREETLLTKVQKYSIRNLKDTLKGRQSIIQGIQKVQRGYDVKGIGSILFDDDTWNLGTKRITELCKGLKEIGLPWTMMGRIDTSSLEIYDLMVESGCVGMRFGVESFNQKLVDNVKKSLNTKRSYENIKYLITRFSNMEFHFTTMKNIPGETDEDWEKDLKILNELKDIGAKSNNIIHWQNSDCVAFPGTELWEEMVALGKGEELRNFELYDGGTHNDAKLAEAVGWLGKDYKPKWSKYSKMGEPTNLPAE</sequence>
<organism evidence="7 8">
    <name type="scientific">Microseira wollei NIES-4236</name>
    <dbReference type="NCBI Taxonomy" id="2530354"/>
    <lineage>
        <taxon>Bacteria</taxon>
        <taxon>Bacillati</taxon>
        <taxon>Cyanobacteriota</taxon>
        <taxon>Cyanophyceae</taxon>
        <taxon>Oscillatoriophycideae</taxon>
        <taxon>Aerosakkonematales</taxon>
        <taxon>Aerosakkonemataceae</taxon>
        <taxon>Microseira</taxon>
    </lineage>
</organism>
<dbReference type="InterPro" id="IPR006638">
    <property type="entry name" value="Elp3/MiaA/NifB-like_rSAM"/>
</dbReference>
<dbReference type="InterPro" id="IPR007197">
    <property type="entry name" value="rSAM"/>
</dbReference>
<dbReference type="SUPFAM" id="SSF102114">
    <property type="entry name" value="Radical SAM enzymes"/>
    <property type="match status" value="2"/>
</dbReference>
<evidence type="ECO:0000256" key="5">
    <source>
        <dbReference type="ARBA" id="ARBA00023014"/>
    </source>
</evidence>
<keyword evidence="3" id="KW-0479">Metal-binding</keyword>
<keyword evidence="5" id="KW-0411">Iron-sulfur</keyword>
<dbReference type="PANTHER" id="PTHR43409:SF16">
    <property type="entry name" value="SLR0320 PROTEIN"/>
    <property type="match status" value="1"/>
</dbReference>
<evidence type="ECO:0000259" key="6">
    <source>
        <dbReference type="PROSITE" id="PS51918"/>
    </source>
</evidence>
<protein>
    <submittedName>
        <fullName evidence="7">Hopanoid biosynthesis associated radical SAM protein HpnJ</fullName>
    </submittedName>
</protein>
<dbReference type="GO" id="GO:0005829">
    <property type="term" value="C:cytosol"/>
    <property type="evidence" value="ECO:0007669"/>
    <property type="project" value="TreeGrafter"/>
</dbReference>
<evidence type="ECO:0000313" key="7">
    <source>
        <dbReference type="EMBL" id="GET40280.1"/>
    </source>
</evidence>
<dbReference type="SMART" id="SM00729">
    <property type="entry name" value="Elp3"/>
    <property type="match status" value="1"/>
</dbReference>
<proteinExistence type="predicted"/>
<dbReference type="Gene3D" id="3.80.30.20">
    <property type="entry name" value="tm_1862 like domain"/>
    <property type="match status" value="1"/>
</dbReference>
<dbReference type="GO" id="GO:0003824">
    <property type="term" value="F:catalytic activity"/>
    <property type="evidence" value="ECO:0007669"/>
    <property type="project" value="InterPro"/>
</dbReference>
<dbReference type="InterPro" id="IPR058240">
    <property type="entry name" value="rSAM_sf"/>
</dbReference>
<name>A0AAV3XEG7_9CYAN</name>
<comment type="caution">
    <text evidence="7">The sequence shown here is derived from an EMBL/GenBank/DDBJ whole genome shotgun (WGS) entry which is preliminary data.</text>
</comment>
<dbReference type="InterPro" id="IPR051198">
    <property type="entry name" value="BchE-like"/>
</dbReference>
<dbReference type="Pfam" id="PF04055">
    <property type="entry name" value="Radical_SAM"/>
    <property type="match status" value="1"/>
</dbReference>
<dbReference type="PANTHER" id="PTHR43409">
    <property type="entry name" value="ANAEROBIC MAGNESIUM-PROTOPORPHYRIN IX MONOMETHYL ESTER CYCLASE-RELATED"/>
    <property type="match status" value="1"/>
</dbReference>
<dbReference type="Gene3D" id="3.40.50.280">
    <property type="entry name" value="Cobalamin-binding domain"/>
    <property type="match status" value="1"/>
</dbReference>
<dbReference type="EMBL" id="BLAY01000086">
    <property type="protein sequence ID" value="GET40280.1"/>
    <property type="molecule type" value="Genomic_DNA"/>
</dbReference>
<evidence type="ECO:0000256" key="3">
    <source>
        <dbReference type="ARBA" id="ARBA00022723"/>
    </source>
</evidence>
<feature type="domain" description="Radical SAM core" evidence="6">
    <location>
        <begin position="195"/>
        <end position="468"/>
    </location>
</feature>
<dbReference type="SFLD" id="SFLDG01082">
    <property type="entry name" value="B12-binding_domain_containing"/>
    <property type="match status" value="1"/>
</dbReference>
<dbReference type="AlphaFoldDB" id="A0AAV3XEG7"/>
<evidence type="ECO:0000313" key="8">
    <source>
        <dbReference type="Proteomes" id="UP001050975"/>
    </source>
</evidence>
<evidence type="ECO:0000256" key="1">
    <source>
        <dbReference type="ARBA" id="ARBA00001966"/>
    </source>
</evidence>
<evidence type="ECO:0000256" key="4">
    <source>
        <dbReference type="ARBA" id="ARBA00023004"/>
    </source>
</evidence>
<dbReference type="RefSeq" id="WP_226586120.1">
    <property type="nucleotide sequence ID" value="NZ_BLAY01000086.1"/>
</dbReference>
<accession>A0AAV3XEG7</accession>
<dbReference type="Proteomes" id="UP001050975">
    <property type="component" value="Unassembled WGS sequence"/>
</dbReference>
<dbReference type="SFLD" id="SFLDS00029">
    <property type="entry name" value="Radical_SAM"/>
    <property type="match status" value="1"/>
</dbReference>
<keyword evidence="2" id="KW-0949">S-adenosyl-L-methionine</keyword>
<dbReference type="GO" id="GO:0046872">
    <property type="term" value="F:metal ion binding"/>
    <property type="evidence" value="ECO:0007669"/>
    <property type="project" value="UniProtKB-KW"/>
</dbReference>
<dbReference type="GO" id="GO:0051536">
    <property type="term" value="F:iron-sulfur cluster binding"/>
    <property type="evidence" value="ECO:0007669"/>
    <property type="project" value="UniProtKB-KW"/>
</dbReference>
<evidence type="ECO:0000256" key="2">
    <source>
        <dbReference type="ARBA" id="ARBA00022691"/>
    </source>
</evidence>
<gene>
    <name evidence="7" type="ORF">MiSe_50890</name>
</gene>
<keyword evidence="4" id="KW-0408">Iron</keyword>
<comment type="cofactor">
    <cofactor evidence="1">
        <name>[4Fe-4S] cluster</name>
        <dbReference type="ChEBI" id="CHEBI:49883"/>
    </cofactor>
</comment>
<reference evidence="7" key="1">
    <citation type="submission" date="2019-10" db="EMBL/GenBank/DDBJ databases">
        <title>Draft genome sequece of Microseira wollei NIES-4236.</title>
        <authorList>
            <person name="Yamaguchi H."/>
            <person name="Suzuki S."/>
            <person name="Kawachi M."/>
        </authorList>
    </citation>
    <scope>NUCLEOTIDE SEQUENCE</scope>
    <source>
        <strain evidence="7">NIES-4236</strain>
    </source>
</reference>